<feature type="region of interest" description="Disordered" evidence="5">
    <location>
        <begin position="621"/>
        <end position="669"/>
    </location>
</feature>
<evidence type="ECO:0000259" key="6">
    <source>
        <dbReference type="Pfam" id="PF12325"/>
    </source>
</evidence>
<feature type="compositionally biased region" description="Low complexity" evidence="5">
    <location>
        <begin position="141"/>
        <end position="154"/>
    </location>
</feature>
<feature type="compositionally biased region" description="Basic and acidic residues" evidence="5">
    <location>
        <begin position="155"/>
        <end position="175"/>
    </location>
</feature>
<evidence type="ECO:0000313" key="7">
    <source>
        <dbReference type="EMBL" id="CAD8228297.1"/>
    </source>
</evidence>
<dbReference type="Pfam" id="PF12325">
    <property type="entry name" value="TMF_TATA_bd"/>
    <property type="match status" value="1"/>
</dbReference>
<reference evidence="7" key="1">
    <citation type="submission" date="2021-01" db="EMBL/GenBank/DDBJ databases">
        <authorList>
            <person name="Corre E."/>
            <person name="Pelletier E."/>
            <person name="Niang G."/>
            <person name="Scheremetjew M."/>
            <person name="Finn R."/>
            <person name="Kale V."/>
            <person name="Holt S."/>
            <person name="Cochrane G."/>
            <person name="Meng A."/>
            <person name="Brown T."/>
            <person name="Cohen L."/>
        </authorList>
    </citation>
    <scope>NUCLEOTIDE SEQUENCE</scope>
    <source>
        <strain evidence="7">CCMP1413</strain>
    </source>
</reference>
<feature type="coiled-coil region" evidence="4">
    <location>
        <begin position="544"/>
        <end position="592"/>
    </location>
</feature>
<feature type="region of interest" description="Disordered" evidence="5">
    <location>
        <begin position="478"/>
        <end position="503"/>
    </location>
</feature>
<organism evidence="7">
    <name type="scientific">Prasinoderma coloniale</name>
    <dbReference type="NCBI Taxonomy" id="156133"/>
    <lineage>
        <taxon>Eukaryota</taxon>
        <taxon>Viridiplantae</taxon>
        <taxon>Prasinodermophyta</taxon>
        <taxon>Prasinodermophyceae</taxon>
        <taxon>Prasinodermales</taxon>
        <taxon>Prasinodermaceae</taxon>
        <taxon>Prasinoderma</taxon>
    </lineage>
</organism>
<gene>
    <name evidence="7" type="ORF">PCOL08062_LOCUS435</name>
</gene>
<dbReference type="InterPro" id="IPR022091">
    <property type="entry name" value="TMF_TATA-bd"/>
</dbReference>
<evidence type="ECO:0000256" key="5">
    <source>
        <dbReference type="SAM" id="MobiDB-lite"/>
    </source>
</evidence>
<dbReference type="InterPro" id="IPR022092">
    <property type="entry name" value="TMF_DNA-bd"/>
</dbReference>
<proteinExistence type="predicted"/>
<accession>A0A7R9T8D0</accession>
<feature type="coiled-coil region" evidence="4">
    <location>
        <begin position="739"/>
        <end position="839"/>
    </location>
</feature>
<dbReference type="AlphaFoldDB" id="A0A7R9T8D0"/>
<evidence type="ECO:0000256" key="4">
    <source>
        <dbReference type="SAM" id="Coils"/>
    </source>
</evidence>
<dbReference type="PANTHER" id="PTHR47347:SF2">
    <property type="entry name" value="GOLGIN CANDIDATE 5"/>
    <property type="match status" value="1"/>
</dbReference>
<name>A0A7R9T8D0_9VIRI</name>
<feature type="compositionally biased region" description="Low complexity" evidence="5">
    <location>
        <begin position="102"/>
        <end position="113"/>
    </location>
</feature>
<protein>
    <recommendedName>
        <fullName evidence="6">TATA element modulatory factor 1 TATA binding domain-containing protein</fullName>
    </recommendedName>
</protein>
<feature type="domain" description="TATA element modulatory factor 1 TATA binding" evidence="6">
    <location>
        <begin position="738"/>
        <end position="840"/>
    </location>
</feature>
<feature type="compositionally biased region" description="Basic residues" evidence="5">
    <location>
        <begin position="124"/>
        <end position="136"/>
    </location>
</feature>
<keyword evidence="2" id="KW-0333">Golgi apparatus</keyword>
<feature type="compositionally biased region" description="Basic and acidic residues" evidence="5">
    <location>
        <begin position="648"/>
        <end position="669"/>
    </location>
</feature>
<feature type="compositionally biased region" description="Basic and acidic residues" evidence="5">
    <location>
        <begin position="626"/>
        <end position="637"/>
    </location>
</feature>
<comment type="subcellular location">
    <subcellularLocation>
        <location evidence="1">Golgi apparatus</location>
    </subcellularLocation>
</comment>
<feature type="region of interest" description="Disordered" evidence="5">
    <location>
        <begin position="423"/>
        <end position="459"/>
    </location>
</feature>
<evidence type="ECO:0000256" key="1">
    <source>
        <dbReference type="ARBA" id="ARBA00004555"/>
    </source>
</evidence>
<dbReference type="PANTHER" id="PTHR47347">
    <property type="entry name" value="GOLGIN CANDIDATE 5"/>
    <property type="match status" value="1"/>
</dbReference>
<dbReference type="GO" id="GO:0005794">
    <property type="term" value="C:Golgi apparatus"/>
    <property type="evidence" value="ECO:0007669"/>
    <property type="project" value="UniProtKB-SubCell"/>
</dbReference>
<feature type="coiled-coil region" evidence="4">
    <location>
        <begin position="230"/>
        <end position="264"/>
    </location>
</feature>
<evidence type="ECO:0000256" key="2">
    <source>
        <dbReference type="ARBA" id="ARBA00023034"/>
    </source>
</evidence>
<keyword evidence="3 4" id="KW-0175">Coiled coil</keyword>
<feature type="compositionally biased region" description="Low complexity" evidence="5">
    <location>
        <begin position="176"/>
        <end position="199"/>
    </location>
</feature>
<sequence length="866" mass="91664">MSFFDQLSSQFSETVSQLSDQVKEFEKSVDQTLGLEIAGTAGNAGASAAPPALAAVPEAPQPVRAAEDGVADGGWSFDAKGTGGATQGAAESGSRAESETTPVKVVAVGPKVPEMATPSPSSRKPGRKILKKKLRKPVTSASPAAEKQPAQQEAPGERAQQEADRRAHRGDDDQQRGQQRQAVQGASASGPASSEPEASAGGGDQVGVRPSVGKAVEPQEPAEITSGDDLAEVRGKAAVARARVAELEDEVGELRAALAAAEGGAAGGGAVEGALRAEVERLKKAVAESIGPAEVEALREEFGERLSASERKVYALSKERDMLKREVAQLADAAKLVRERDQTIAAVMEEGEALSKKQASQEASMRKLRGLLKEAEGARDTANKQLETERAAAISSRAHADKMEQKLAQAVEHAAREVTELKEAHSAELASAKAETAKSKAAESAEAQADLNRRVEQASEIERDLNSQIAALQDAAARREAAMERREKDFAQEREEMEERCRAAEARHEELAARVPEATRPLLRQIEAMQSQATSRAEAWEAVERSLTRRCEDAEAASDEAEIKCSAACELADKLKEALAEAEATAAAAAEREAGAVAEAELMRAQTDALKTEAAEAAEAQAYAERSAERARSEAGRAAEAAKGAISSERDRAEAAEHALKRAKAEGAETERALKRQIESLEEVVEEGRNRAVADAMSARTGMGGGGSAAAAAAAVATGAQATRTRSRDSAPTKGPLTIELLQEQVRRRDAELDSLEATVRELEAMRTSLADELVLSAQRDASANVSAAAAVETERELKELQARHAAALELMGERDEEVEELRNDLADVKTLYREQVDELAGLLEREREIRLELEVSKGGGAGGGE</sequence>
<dbReference type="Gene3D" id="1.10.287.1490">
    <property type="match status" value="1"/>
</dbReference>
<dbReference type="Pfam" id="PF12329">
    <property type="entry name" value="TMF_DNA_bd"/>
    <property type="match status" value="1"/>
</dbReference>
<evidence type="ECO:0000256" key="3">
    <source>
        <dbReference type="ARBA" id="ARBA00023054"/>
    </source>
</evidence>
<feature type="compositionally biased region" description="Low complexity" evidence="5">
    <location>
        <begin position="638"/>
        <end position="647"/>
    </location>
</feature>
<feature type="region of interest" description="Disordered" evidence="5">
    <location>
        <begin position="41"/>
        <end position="229"/>
    </location>
</feature>
<dbReference type="EMBL" id="HBDZ01000570">
    <property type="protein sequence ID" value="CAD8228297.1"/>
    <property type="molecule type" value="Transcribed_RNA"/>
</dbReference>
<feature type="compositionally biased region" description="Low complexity" evidence="5">
    <location>
        <begin position="41"/>
        <end position="62"/>
    </location>
</feature>